<feature type="domain" description="DAAF9" evidence="2">
    <location>
        <begin position="760"/>
        <end position="934"/>
    </location>
</feature>
<gene>
    <name evidence="3" type="ORF">EGYM00163_LOCUS8314</name>
</gene>
<organism evidence="3">
    <name type="scientific">Eutreptiella gymnastica</name>
    <dbReference type="NCBI Taxonomy" id="73025"/>
    <lineage>
        <taxon>Eukaryota</taxon>
        <taxon>Discoba</taxon>
        <taxon>Euglenozoa</taxon>
        <taxon>Euglenida</taxon>
        <taxon>Spirocuta</taxon>
        <taxon>Euglenophyceae</taxon>
        <taxon>Eutreptiales</taxon>
        <taxon>Eutreptiaceae</taxon>
        <taxon>Eutreptiella</taxon>
    </lineage>
</organism>
<evidence type="ECO:0000259" key="2">
    <source>
        <dbReference type="Pfam" id="PF25204"/>
    </source>
</evidence>
<feature type="domain" description="DAAF9 N-terminal" evidence="1">
    <location>
        <begin position="17"/>
        <end position="198"/>
    </location>
</feature>
<dbReference type="EMBL" id="HBJA01025549">
    <property type="protein sequence ID" value="CAE0797194.1"/>
    <property type="molecule type" value="Transcribed_RNA"/>
</dbReference>
<accession>A0A7S4CHC9</accession>
<dbReference type="InterPro" id="IPR056498">
    <property type="entry name" value="DAAF9_N"/>
</dbReference>
<sequence>MALASGPKGNFDEALYDAAQSNLRLARIREILSKKNCDAILLVTGVDSHSSVQSTKAINYLLLGHSGHVLRQDSLGDEDLEEVMVLVHKGGVRLYSTPPVARKLNAITAAWANCEVFVLDEKSHRDQDVFEDHKVAAFKEMVQGFETIGIPESGDPRRTIEKWPIIQSYAVDEQGTRKFFTMSHKIIDVTHELSDVYSSLDLHGFSTMMLTSLELFKRHWTTTLVNLDAVYGGTKLSPLLASKSLREIQDFIAEPLTTYFTYGTLRNPDALPQFGLHGPRVWFGAQTADGTGEDAAPLHMTVTMQDPQSPVWCARTYFLTTGHVPNLEPLGPAARALDDSEVAKYAATVAGNVHWLMAHYLMLAEAVALMKEDVQAVLAGGSTAGAYVRKAAAQLGILLPKGFEVDAQVEATTRQLDFSAFHTFDPTPGECSAACVVQLGLKLNGIRNPDNSSRVLGAVTYGDTFLYAGGRALCCVTEGLAPFEVWGGHSTERLARSTAVAALQMVKRCGSTEGAPAEEAEDARPLGRLLADFGEDSGVHFAAPLTGIAKWQSSGNTATAFEHGVLLNHDRLGPFNVLQFEEAVSHVVIHDDKQLNSPIIIAFSLKPDFTPALSIECAKKFPRPEVVVMCFNIHSRAKRALLSDVLPKWRVSWDKHEVPHKDMETIPFGLLSQCHDVLRNVANMARKVARMDMEEDDGEITGSPESLALHDLLEESPAVARALNQLQLSMTTKLHSPQKWDLQPSRPTNDCTNAAIVSLHVLSGIPGGGKHRLAQTVAHYIRTRHSTAAVHTVSFSMAEGICFKADLMLQKLRAALEASPKSGKVHIIVITPGYTAIAYLLFKLQAIVTDLNSEVAGTGRSLKIESSTTVVNTDNFYANHLSKPPFQLLPHVLDQCTSGFATAVLLQSITSGVTTSTVEGHIRQCNPHCSFVYSPLALVGAMGLGTGDEGDDDVPLTECVLHTMQSVRRQALPEPYLHTHDVAPMNSLYLTMPSLPVSQHNVRELTAKISDPKQSKVRILLGKMHVEGYARQVTIYNGKGYRCNVSKPASDPMIRQDQCLFVVGHQLDSAEEALALKEALRSTTSVMKAILNIDGKGEFEPGVKQPLLTRESLIQEDIDHIASLHRETPLPEGCFYDGSQFIDAEGGRCKQRPDLEDLVLEFIEEQNTIIAKQNESKPEE</sequence>
<reference evidence="3" key="1">
    <citation type="submission" date="2021-01" db="EMBL/GenBank/DDBJ databases">
        <authorList>
            <person name="Corre E."/>
            <person name="Pelletier E."/>
            <person name="Niang G."/>
            <person name="Scheremetjew M."/>
            <person name="Finn R."/>
            <person name="Kale V."/>
            <person name="Holt S."/>
            <person name="Cochrane G."/>
            <person name="Meng A."/>
            <person name="Brown T."/>
            <person name="Cohen L."/>
        </authorList>
    </citation>
    <scope>NUCLEOTIDE SEQUENCE</scope>
    <source>
        <strain evidence="3">CCMP1594</strain>
    </source>
</reference>
<name>A0A7S4CHC9_9EUGL</name>
<dbReference type="PANTHER" id="PTHR33664:SF1">
    <property type="entry name" value="DYNEIN AXONEMAL ASSEMBLY FACTOR 9"/>
    <property type="match status" value="1"/>
</dbReference>
<dbReference type="PANTHER" id="PTHR33664">
    <property type="entry name" value="RCG26366"/>
    <property type="match status" value="1"/>
</dbReference>
<dbReference type="Pfam" id="PF23281">
    <property type="entry name" value="DAAF9_N"/>
    <property type="match status" value="1"/>
</dbReference>
<protein>
    <submittedName>
        <fullName evidence="3">Uncharacterized protein</fullName>
    </submittedName>
</protein>
<dbReference type="InterPro" id="IPR040342">
    <property type="entry name" value="DNAAF9"/>
</dbReference>
<evidence type="ECO:0000313" key="3">
    <source>
        <dbReference type="EMBL" id="CAE0797194.1"/>
    </source>
</evidence>
<proteinExistence type="predicted"/>
<dbReference type="Pfam" id="PF25204">
    <property type="entry name" value="DAAF9_2"/>
    <property type="match status" value="1"/>
</dbReference>
<evidence type="ECO:0000259" key="1">
    <source>
        <dbReference type="Pfam" id="PF23281"/>
    </source>
</evidence>
<dbReference type="InterPro" id="IPR057478">
    <property type="entry name" value="DAAF9_2"/>
</dbReference>
<dbReference type="AlphaFoldDB" id="A0A7S4CHC9"/>